<dbReference type="Proteomes" id="UP001595191">
    <property type="component" value="Unassembled WGS sequence"/>
</dbReference>
<reference evidence="1" key="1">
    <citation type="submission" date="2024-09" db="EMBL/GenBank/DDBJ databases">
        <authorList>
            <person name="Liu J."/>
        </authorList>
    </citation>
    <scope>NUCLEOTIDE SEQUENCE</scope>
    <source>
        <strain evidence="1">NBU2967</strain>
    </source>
</reference>
<proteinExistence type="predicted"/>
<keyword evidence="1" id="KW-0012">Acyltransferase</keyword>
<keyword evidence="1" id="KW-0808">Transferase</keyword>
<keyword evidence="2" id="KW-1185">Reference proteome</keyword>
<accession>A0ACC7LLW2</accession>
<dbReference type="EMBL" id="JBHFPV010000002">
    <property type="protein sequence ID" value="MFH6604508.1"/>
    <property type="molecule type" value="Genomic_DNA"/>
</dbReference>
<sequence length="179" mass="20722">MYKLAKFIYYKLMGWKLVGEFPQIDKCVVIVVPHTSNVDFFLGLLVRRVLNEEFNYVGKKSLFKWPWGWYFRRMGGMPIDRSKSNNFVAACAELIKNSKKIHLTLAPEGTRKKVTEWKTGFYYIAKTANVPIVMVAFDYGRKEVKISSPYLTTDDKDADFKGYKSFFKGVKGKVPENSD</sequence>
<name>A0ACC7LLW2_9FLAO</name>
<comment type="caution">
    <text evidence="1">The sequence shown here is derived from an EMBL/GenBank/DDBJ whole genome shotgun (WGS) entry which is preliminary data.</text>
</comment>
<gene>
    <name evidence="1" type="ORF">ACEZ3G_13540</name>
</gene>
<protein>
    <submittedName>
        <fullName evidence="1">1-acyl-sn-glycerol-3-phosphate acyltransferase</fullName>
    </submittedName>
</protein>
<evidence type="ECO:0000313" key="1">
    <source>
        <dbReference type="EMBL" id="MFH6604508.1"/>
    </source>
</evidence>
<evidence type="ECO:0000313" key="2">
    <source>
        <dbReference type="Proteomes" id="UP001595191"/>
    </source>
</evidence>
<organism evidence="1 2">
    <name type="scientific">Meishania litoralis</name>
    <dbReference type="NCBI Taxonomy" id="3434685"/>
    <lineage>
        <taxon>Bacteria</taxon>
        <taxon>Pseudomonadati</taxon>
        <taxon>Bacteroidota</taxon>
        <taxon>Flavobacteriia</taxon>
        <taxon>Flavobacteriales</taxon>
        <taxon>Flavobacteriaceae</taxon>
        <taxon>Meishania</taxon>
    </lineage>
</organism>